<keyword evidence="2" id="KW-1185">Reference proteome</keyword>
<sequence length="324" mass="35823">MNAPVPVPEGLVSDVNLADFRASDPARRQAFIQTLGDSFSRIGFAVVKGHDVPRPLQDAAFAETRDFFGLPVEAKQKYIVPGINGQRGYSGFGTEKAKGETRVDLKEFWHHGQTYAANDPLGAHQPPNLEVSERPQFTPTLKATFEALERTGSDLLRAIALYLGLAEDYFVPHIQGGISILRAIHYPPITTEPAGAVRAAAHEDINLITLLMGSSAQGLEVKTLDGQWVPVQPGHGDLTINVGDMLQRLTNGVLRSTTHRVVNPPREEWHQPRFSIPFFLHPRPEMSLNCLPGCVSAERPRRFDNITADGYLQERLREIRAGQK</sequence>
<reference evidence="1" key="1">
    <citation type="submission" date="2023-10" db="EMBL/GenBank/DDBJ databases">
        <title>Amphibacter perezi, gen. nov., sp. nov. a novel taxa of the family Comamonadaceae, class Betaproteobacteria isolated from the skin microbiota of Pelophylax perezi from different populations.</title>
        <authorList>
            <person name="Costa S."/>
            <person name="Proenca D.N."/>
            <person name="Lopes I."/>
            <person name="Morais P.V."/>
        </authorList>
    </citation>
    <scope>NUCLEOTIDE SEQUENCE</scope>
    <source>
        <strain evidence="1">SL12-8</strain>
    </source>
</reference>
<evidence type="ECO:0000313" key="1">
    <source>
        <dbReference type="EMBL" id="MEJ7136864.1"/>
    </source>
</evidence>
<protein>
    <submittedName>
        <fullName evidence="1">2-oxoglutarate and iron-dependent oxygenase domain-containing protein</fullName>
    </submittedName>
</protein>
<dbReference type="EMBL" id="JAWDIE010000001">
    <property type="protein sequence ID" value="MEJ7136864.1"/>
    <property type="molecule type" value="Genomic_DNA"/>
</dbReference>
<accession>A0ACC6NZ41</accession>
<dbReference type="Proteomes" id="UP001364695">
    <property type="component" value="Unassembled WGS sequence"/>
</dbReference>
<evidence type="ECO:0000313" key="2">
    <source>
        <dbReference type="Proteomes" id="UP001364695"/>
    </source>
</evidence>
<proteinExistence type="predicted"/>
<organism evidence="1 2">
    <name type="scientific">Amphibiibacter pelophylacis</name>
    <dbReference type="NCBI Taxonomy" id="1799477"/>
    <lineage>
        <taxon>Bacteria</taxon>
        <taxon>Pseudomonadati</taxon>
        <taxon>Pseudomonadota</taxon>
        <taxon>Betaproteobacteria</taxon>
        <taxon>Burkholderiales</taxon>
        <taxon>Sphaerotilaceae</taxon>
        <taxon>Amphibiibacter</taxon>
    </lineage>
</organism>
<gene>
    <name evidence="1" type="ORF">RV045_00270</name>
</gene>
<name>A0ACC6NZ41_9BURK</name>
<comment type="caution">
    <text evidence="1">The sequence shown here is derived from an EMBL/GenBank/DDBJ whole genome shotgun (WGS) entry which is preliminary data.</text>
</comment>